<proteinExistence type="predicted"/>
<dbReference type="EMBL" id="WJXW01000006">
    <property type="protein sequence ID" value="KAF9735391.1"/>
    <property type="molecule type" value="Genomic_DNA"/>
</dbReference>
<organism evidence="1 2">
    <name type="scientific">Paraphaeosphaeria minitans</name>
    <dbReference type="NCBI Taxonomy" id="565426"/>
    <lineage>
        <taxon>Eukaryota</taxon>
        <taxon>Fungi</taxon>
        <taxon>Dikarya</taxon>
        <taxon>Ascomycota</taxon>
        <taxon>Pezizomycotina</taxon>
        <taxon>Dothideomycetes</taxon>
        <taxon>Pleosporomycetidae</taxon>
        <taxon>Pleosporales</taxon>
        <taxon>Massarineae</taxon>
        <taxon>Didymosphaeriaceae</taxon>
        <taxon>Paraphaeosphaeria</taxon>
    </lineage>
</organism>
<evidence type="ECO:0000313" key="1">
    <source>
        <dbReference type="EMBL" id="KAF9735391.1"/>
    </source>
</evidence>
<evidence type="ECO:0000313" key="2">
    <source>
        <dbReference type="Proteomes" id="UP000756921"/>
    </source>
</evidence>
<gene>
    <name evidence="1" type="ORF">PMIN01_06796</name>
</gene>
<dbReference type="AlphaFoldDB" id="A0A9P6GHR0"/>
<keyword evidence="2" id="KW-1185">Reference proteome</keyword>
<dbReference type="Proteomes" id="UP000756921">
    <property type="component" value="Unassembled WGS sequence"/>
</dbReference>
<protein>
    <submittedName>
        <fullName evidence="1">Uncharacterized protein</fullName>
    </submittedName>
</protein>
<comment type="caution">
    <text evidence="1">The sequence shown here is derived from an EMBL/GenBank/DDBJ whole genome shotgun (WGS) entry which is preliminary data.</text>
</comment>
<sequence length="51" mass="5923">MNKDRKVPGESRPALVMFTVNRLCGQCRVGRVRMNVDLFKIYSPVNRADKR</sequence>
<accession>A0A9P6GHR0</accession>
<reference evidence="1" key="1">
    <citation type="journal article" date="2020" name="Mol. Plant Microbe Interact.">
        <title>Genome Sequence of the Biocontrol Agent Coniothyrium minitans strain Conio (IMI 134523).</title>
        <authorList>
            <person name="Patel D."/>
            <person name="Shittu T.A."/>
            <person name="Baroncelli R."/>
            <person name="Muthumeenakshi S."/>
            <person name="Osborne T.H."/>
            <person name="Janganan T.K."/>
            <person name="Sreenivasaprasad S."/>
        </authorList>
    </citation>
    <scope>NUCLEOTIDE SEQUENCE</scope>
    <source>
        <strain evidence="1">Conio</strain>
    </source>
</reference>
<name>A0A9P6GHR0_9PLEO</name>